<dbReference type="AlphaFoldDB" id="A0A6G1QPJ4"/>
<keyword evidence="1" id="KW-0472">Membrane</keyword>
<dbReference type="EMBL" id="CM015731">
    <property type="protein sequence ID" value="KAF3704148.1"/>
    <property type="molecule type" value="Genomic_DNA"/>
</dbReference>
<evidence type="ECO:0000256" key="1">
    <source>
        <dbReference type="SAM" id="Phobius"/>
    </source>
</evidence>
<organism evidence="2 3">
    <name type="scientific">Channa argus</name>
    <name type="common">Northern snakehead</name>
    <name type="synonym">Ophicephalus argus</name>
    <dbReference type="NCBI Taxonomy" id="215402"/>
    <lineage>
        <taxon>Eukaryota</taxon>
        <taxon>Metazoa</taxon>
        <taxon>Chordata</taxon>
        <taxon>Craniata</taxon>
        <taxon>Vertebrata</taxon>
        <taxon>Euteleostomi</taxon>
        <taxon>Actinopterygii</taxon>
        <taxon>Neopterygii</taxon>
        <taxon>Teleostei</taxon>
        <taxon>Neoteleostei</taxon>
        <taxon>Acanthomorphata</taxon>
        <taxon>Anabantaria</taxon>
        <taxon>Anabantiformes</taxon>
        <taxon>Channoidei</taxon>
        <taxon>Channidae</taxon>
        <taxon>Channa</taxon>
    </lineage>
</organism>
<keyword evidence="3" id="KW-1185">Reference proteome</keyword>
<protein>
    <submittedName>
        <fullName evidence="2">Uncharacterized protein</fullName>
    </submittedName>
</protein>
<keyword evidence="1" id="KW-0812">Transmembrane</keyword>
<name>A0A6G1QPJ4_CHAAH</name>
<evidence type="ECO:0000313" key="2">
    <source>
        <dbReference type="EMBL" id="KAF3704148.1"/>
    </source>
</evidence>
<gene>
    <name evidence="2" type="ORF">EXN66_Car019836</name>
</gene>
<accession>A0A6G1QPJ4</accession>
<keyword evidence="1" id="KW-1133">Transmembrane helix</keyword>
<feature type="transmembrane region" description="Helical" evidence="1">
    <location>
        <begin position="47"/>
        <end position="69"/>
    </location>
</feature>
<dbReference type="Proteomes" id="UP000503349">
    <property type="component" value="Chromosome 20"/>
</dbReference>
<reference evidence="2 3" key="1">
    <citation type="submission" date="2019-02" db="EMBL/GenBank/DDBJ databases">
        <title>Opniocepnalus argus genome.</title>
        <authorList>
            <person name="Zhou C."/>
            <person name="Xiao S."/>
        </authorList>
    </citation>
    <scope>NUCLEOTIDE SEQUENCE [LARGE SCALE GENOMIC DNA]</scope>
    <source>
        <strain evidence="2">OARG1902GOOAL</strain>
        <tissue evidence="2">Muscle</tissue>
    </source>
</reference>
<proteinExistence type="predicted"/>
<evidence type="ECO:0000313" key="3">
    <source>
        <dbReference type="Proteomes" id="UP000503349"/>
    </source>
</evidence>
<sequence length="74" mass="8256">MLPTTQPASTELADCVVLLLKRVIKHLHNMQLKTALARDSLLHPASSSLLCCTLLHCSTLWLLVFIVILSNYNK</sequence>
<reference evidence="3" key="2">
    <citation type="submission" date="2019-02" db="EMBL/GenBank/DDBJ databases">
        <title>Opniocepnalus argus Var Kimnra genome.</title>
        <authorList>
            <person name="Zhou C."/>
            <person name="Xiao S."/>
        </authorList>
    </citation>
    <scope>NUCLEOTIDE SEQUENCE [LARGE SCALE GENOMIC DNA]</scope>
</reference>